<dbReference type="InterPro" id="IPR006652">
    <property type="entry name" value="Kelch_1"/>
</dbReference>
<sequence>MMNSLCILSSIRLTQFWPTAPKHVTLNSGMYKLKILQVEEVKPLSRLNPKARSGHRMVADDNGDLYSFGGFNVQVPDNDSELSHDPEWQNHKPLFRELWKFNWRTKKWKKLKTTGDIPDKLVSHCMCYWNGKIIIYGGTGLPYGDNSSNRLTIYHIARNHWEIIEPLTDPSRSPVEMYGQACVCDDQRGEVYIVGGTNGGQYSLDVHKFNLYTRKWTVLHKSTEAGYEPGCRYRHEIALHNNKIYLFGGSTSSTYYGFAELPVFDLETHDWSYCKTHPHLKQGKGLYPSERKCHSLGVIGSDCYVCGGTNGRNVCSDIWHINLDELKWTLLVECIPYPVYFHAAAISLNGRLTIFGGVDNIAGDSRNNKLTTIWLKIPSLKNICLSAVSYYVKNGILDSQRCRTTGLKEAFEVADIT</sequence>
<dbReference type="SUPFAM" id="SSF117281">
    <property type="entry name" value="Kelch motif"/>
    <property type="match status" value="2"/>
</dbReference>
<dbReference type="PANTHER" id="PTHR46428">
    <property type="entry name" value="KELCH DOMAIN-CONTAINING PROTEIN 10"/>
    <property type="match status" value="1"/>
</dbReference>
<dbReference type="Pfam" id="PF24681">
    <property type="entry name" value="Kelch_KLHDC2_KLHL20_DRC7"/>
    <property type="match status" value="1"/>
</dbReference>
<dbReference type="Pfam" id="PF01344">
    <property type="entry name" value="Kelch_1"/>
    <property type="match status" value="1"/>
</dbReference>
<keyword evidence="2" id="KW-0677">Repeat</keyword>
<accession>A0A6G1SEA1</accession>
<evidence type="ECO:0000256" key="4">
    <source>
        <dbReference type="ARBA" id="ARBA00041041"/>
    </source>
</evidence>
<dbReference type="AlphaFoldDB" id="A0A6G1SEA1"/>
<dbReference type="InterPro" id="IPR052125">
    <property type="entry name" value="KLHDC10"/>
</dbReference>
<keyword evidence="1" id="KW-0880">Kelch repeat</keyword>
<reference evidence="5" key="1">
    <citation type="submission" date="2018-10" db="EMBL/GenBank/DDBJ databases">
        <title>Transcriptome assembly of Aceria tosichella (Wheat curl mite) Type 2.</title>
        <authorList>
            <person name="Scully E.D."/>
            <person name="Geib S.M."/>
            <person name="Palmer N.A."/>
            <person name="Gupta A.K."/>
            <person name="Sarath G."/>
            <person name="Tatineni S."/>
        </authorList>
    </citation>
    <scope>NUCLEOTIDE SEQUENCE</scope>
    <source>
        <strain evidence="5">LincolnNE</strain>
    </source>
</reference>
<organism evidence="5">
    <name type="scientific">Aceria tosichella</name>
    <name type="common">wheat curl mite</name>
    <dbReference type="NCBI Taxonomy" id="561515"/>
    <lineage>
        <taxon>Eukaryota</taxon>
        <taxon>Metazoa</taxon>
        <taxon>Ecdysozoa</taxon>
        <taxon>Arthropoda</taxon>
        <taxon>Chelicerata</taxon>
        <taxon>Arachnida</taxon>
        <taxon>Acari</taxon>
        <taxon>Acariformes</taxon>
        <taxon>Trombidiformes</taxon>
        <taxon>Prostigmata</taxon>
        <taxon>Eupodina</taxon>
        <taxon>Eriophyoidea</taxon>
        <taxon>Eriophyidae</taxon>
        <taxon>Eriophyinae</taxon>
        <taxon>Aceriini</taxon>
        <taxon>Aceria</taxon>
    </lineage>
</organism>
<name>A0A6G1SEA1_9ACAR</name>
<comment type="similarity">
    <text evidence="3">Belongs to the KLHDC10 family.</text>
</comment>
<evidence type="ECO:0000256" key="1">
    <source>
        <dbReference type="ARBA" id="ARBA00022441"/>
    </source>
</evidence>
<evidence type="ECO:0000256" key="3">
    <source>
        <dbReference type="ARBA" id="ARBA00038487"/>
    </source>
</evidence>
<dbReference type="InterPro" id="IPR015915">
    <property type="entry name" value="Kelch-typ_b-propeller"/>
</dbReference>
<dbReference type="PANTHER" id="PTHR46428:SF1">
    <property type="entry name" value="KELCH DOMAIN-CONTAINING PROTEIN 10"/>
    <property type="match status" value="1"/>
</dbReference>
<protein>
    <recommendedName>
        <fullName evidence="4">Kelch domain-containing protein 10</fullName>
    </recommendedName>
</protein>
<dbReference type="GO" id="GO:0032874">
    <property type="term" value="P:positive regulation of stress-activated MAPK cascade"/>
    <property type="evidence" value="ECO:0007669"/>
    <property type="project" value="TreeGrafter"/>
</dbReference>
<dbReference type="Gene3D" id="2.120.10.80">
    <property type="entry name" value="Kelch-type beta propeller"/>
    <property type="match status" value="2"/>
</dbReference>
<gene>
    <name evidence="5" type="primary">KLHDC10_1</name>
    <name evidence="5" type="ORF">g.10574</name>
</gene>
<evidence type="ECO:0000313" key="5">
    <source>
        <dbReference type="EMBL" id="MDE48263.1"/>
    </source>
</evidence>
<proteinExistence type="inferred from homology"/>
<dbReference type="EMBL" id="GGYP01003492">
    <property type="protein sequence ID" value="MDE48263.1"/>
    <property type="molecule type" value="Transcribed_RNA"/>
</dbReference>
<evidence type="ECO:0000256" key="2">
    <source>
        <dbReference type="ARBA" id="ARBA00022737"/>
    </source>
</evidence>